<dbReference type="Pfam" id="PF13630">
    <property type="entry name" value="SdpI"/>
    <property type="match status" value="1"/>
</dbReference>
<gene>
    <name evidence="2" type="ORF">R28058_11171</name>
</gene>
<feature type="transmembrane region" description="Helical" evidence="1">
    <location>
        <begin position="7"/>
        <end position="24"/>
    </location>
</feature>
<evidence type="ECO:0000313" key="3">
    <source>
        <dbReference type="Proteomes" id="UP000049127"/>
    </source>
</evidence>
<evidence type="ECO:0000313" key="2">
    <source>
        <dbReference type="EMBL" id="CEQ03384.1"/>
    </source>
</evidence>
<feature type="transmembrane region" description="Helical" evidence="1">
    <location>
        <begin position="145"/>
        <end position="164"/>
    </location>
</feature>
<feature type="transmembrane region" description="Helical" evidence="1">
    <location>
        <begin position="170"/>
        <end position="190"/>
    </location>
</feature>
<dbReference type="EMBL" id="CEKZ01000003">
    <property type="protein sequence ID" value="CEQ03384.1"/>
    <property type="molecule type" value="Genomic_DNA"/>
</dbReference>
<proteinExistence type="predicted"/>
<keyword evidence="1" id="KW-0812">Transmembrane</keyword>
<keyword evidence="1" id="KW-1133">Transmembrane helix</keyword>
<dbReference type="Proteomes" id="UP000049127">
    <property type="component" value="Unassembled WGS sequence"/>
</dbReference>
<keyword evidence="1" id="KW-0472">Membrane</keyword>
<feature type="transmembrane region" description="Helical" evidence="1">
    <location>
        <begin position="69"/>
        <end position="90"/>
    </location>
</feature>
<protein>
    <submittedName>
        <fullName evidence="2">Predicted integral membrane protein</fullName>
    </submittedName>
</protein>
<accession>A0A0C7R5J3</accession>
<organism evidence="2 3">
    <name type="scientific">Paraclostridium sordellii</name>
    <name type="common">Clostridium sordellii</name>
    <dbReference type="NCBI Taxonomy" id="1505"/>
    <lineage>
        <taxon>Bacteria</taxon>
        <taxon>Bacillati</taxon>
        <taxon>Bacillota</taxon>
        <taxon>Clostridia</taxon>
        <taxon>Peptostreptococcales</taxon>
        <taxon>Peptostreptococcaceae</taxon>
        <taxon>Paraclostridium</taxon>
    </lineage>
</organism>
<feature type="transmembrane region" description="Helical" evidence="1">
    <location>
        <begin position="96"/>
        <end position="113"/>
    </location>
</feature>
<dbReference type="AlphaFoldDB" id="A0A0C7R5J3"/>
<evidence type="ECO:0000256" key="1">
    <source>
        <dbReference type="SAM" id="Phobius"/>
    </source>
</evidence>
<sequence length="197" mass="22384">MGKNSSLKFVLVILTLLLVVSVYLNFDNSMFNYIPDILIIISSLIVYVKAPQLTGLSEENIKNKVIKQSIILVLFIVLGKNIIDIFNLNLLFSESTNRNITIITVSIIILFIGNSSPKIPFNRNVGLRLPWTIADEETWRLAHKVLGYLTFPIILPSTILALIFNKESIIAFAIILLVFIPSLYSFRFYYNKSKSLK</sequence>
<feature type="transmembrane region" description="Helical" evidence="1">
    <location>
        <begin position="30"/>
        <end position="48"/>
    </location>
</feature>
<dbReference type="RefSeq" id="WP_055341733.1">
    <property type="nucleotide sequence ID" value="NZ_CDNI01000003.1"/>
</dbReference>
<name>A0A0C7R5J3_PARSO</name>
<dbReference type="InterPro" id="IPR025962">
    <property type="entry name" value="SdpI/YhfL"/>
</dbReference>
<reference evidence="3" key="1">
    <citation type="submission" date="2015-01" db="EMBL/GenBank/DDBJ databases">
        <authorList>
            <person name="Aslett M.A."/>
            <person name="De Silva N."/>
        </authorList>
    </citation>
    <scope>NUCLEOTIDE SEQUENCE [LARGE SCALE GENOMIC DNA]</scope>
    <source>
        <strain evidence="3">R28058</strain>
    </source>
</reference>